<evidence type="ECO:0000313" key="2">
    <source>
        <dbReference type="Proteomes" id="UP000266441"/>
    </source>
</evidence>
<dbReference type="PANTHER" id="PTHR38471">
    <property type="entry name" value="FOUR HELIX BUNDLE PROTEIN"/>
    <property type="match status" value="1"/>
</dbReference>
<name>A0A399D5U8_9BACT</name>
<evidence type="ECO:0000313" key="1">
    <source>
        <dbReference type="EMBL" id="RIH67264.1"/>
    </source>
</evidence>
<dbReference type="OrthoDB" id="9811959at2"/>
<proteinExistence type="predicted"/>
<dbReference type="Proteomes" id="UP000266441">
    <property type="component" value="Unassembled WGS sequence"/>
</dbReference>
<dbReference type="SUPFAM" id="SSF158446">
    <property type="entry name" value="IVS-encoded protein-like"/>
    <property type="match status" value="1"/>
</dbReference>
<protein>
    <submittedName>
        <fullName evidence="1">Four helix bundle protein</fullName>
    </submittedName>
</protein>
<dbReference type="NCBIfam" id="TIGR02436">
    <property type="entry name" value="four helix bundle protein"/>
    <property type="match status" value="1"/>
</dbReference>
<dbReference type="AlphaFoldDB" id="A0A399D5U8"/>
<keyword evidence="2" id="KW-1185">Reference proteome</keyword>
<dbReference type="InterPro" id="IPR036583">
    <property type="entry name" value="23S_rRNA_IVS_sf"/>
</dbReference>
<dbReference type="PANTHER" id="PTHR38471:SF2">
    <property type="entry name" value="FOUR HELIX BUNDLE PROTEIN"/>
    <property type="match status" value="1"/>
</dbReference>
<dbReference type="RefSeq" id="WP_119348289.1">
    <property type="nucleotide sequence ID" value="NZ_QWET01000001.1"/>
</dbReference>
<sequence>MGSYKDLDIYKIAFELSLKVHKLSLELPHFELYEQGAQVRRSSKSIKDQIVEGYGRRRYKADFTKFLIYAQASNDECANQIKTIVALYPDKKGWNELAEGYEILGMKIYKFIQYVEKSWKT</sequence>
<accession>A0A399D5U8</accession>
<reference evidence="1 2" key="1">
    <citation type="journal article" date="2015" name="Int. J. Syst. Evol. Microbiol.">
        <title>Mariniphaga sediminis sp. nov., isolated from coastal sediment.</title>
        <authorList>
            <person name="Wang F.Q."/>
            <person name="Shen Q.Y."/>
            <person name="Chen G.J."/>
            <person name="Du Z.J."/>
        </authorList>
    </citation>
    <scope>NUCLEOTIDE SEQUENCE [LARGE SCALE GENOMIC DNA]</scope>
    <source>
        <strain evidence="1 2">SY21</strain>
    </source>
</reference>
<comment type="caution">
    <text evidence="1">The sequence shown here is derived from an EMBL/GenBank/DDBJ whole genome shotgun (WGS) entry which is preliminary data.</text>
</comment>
<gene>
    <name evidence="1" type="ORF">D1164_02245</name>
</gene>
<dbReference type="Gene3D" id="1.20.1440.60">
    <property type="entry name" value="23S rRNA-intervening sequence"/>
    <property type="match status" value="1"/>
</dbReference>
<organism evidence="1 2">
    <name type="scientific">Mariniphaga sediminis</name>
    <dbReference type="NCBI Taxonomy" id="1628158"/>
    <lineage>
        <taxon>Bacteria</taxon>
        <taxon>Pseudomonadati</taxon>
        <taxon>Bacteroidota</taxon>
        <taxon>Bacteroidia</taxon>
        <taxon>Marinilabiliales</taxon>
        <taxon>Prolixibacteraceae</taxon>
        <taxon>Mariniphaga</taxon>
    </lineage>
</organism>
<dbReference type="EMBL" id="QWET01000001">
    <property type="protein sequence ID" value="RIH67264.1"/>
    <property type="molecule type" value="Genomic_DNA"/>
</dbReference>
<dbReference type="Pfam" id="PF05635">
    <property type="entry name" value="23S_rRNA_IVP"/>
    <property type="match status" value="1"/>
</dbReference>
<dbReference type="InterPro" id="IPR012657">
    <property type="entry name" value="23S_rRNA-intervening_sequence"/>
</dbReference>